<dbReference type="RefSeq" id="WP_006304102.1">
    <property type="nucleotide sequence ID" value="NZ_AEDQ01000018.1"/>
</dbReference>
<keyword evidence="5 7" id="KW-0472">Membrane</keyword>
<evidence type="ECO:0000256" key="1">
    <source>
        <dbReference type="ARBA" id="ARBA00004651"/>
    </source>
</evidence>
<evidence type="ECO:0000256" key="5">
    <source>
        <dbReference type="ARBA" id="ARBA00023136"/>
    </source>
</evidence>
<evidence type="ECO:0000256" key="3">
    <source>
        <dbReference type="ARBA" id="ARBA00022692"/>
    </source>
</evidence>
<protein>
    <submittedName>
        <fullName evidence="9">Efflux ABC transporter, permease protein</fullName>
    </submittedName>
</protein>
<evidence type="ECO:0000259" key="8">
    <source>
        <dbReference type="Pfam" id="PF02687"/>
    </source>
</evidence>
<gene>
    <name evidence="9" type="ORF">HMPREF9248_0253</name>
</gene>
<reference evidence="9 10" key="1">
    <citation type="submission" date="2010-08" db="EMBL/GenBank/DDBJ databases">
        <authorList>
            <person name="Durkin A.S."/>
            <person name="Madupu R."/>
            <person name="Torralba M."/>
            <person name="Gillis M."/>
            <person name="Methe B."/>
            <person name="Sutton G."/>
            <person name="Nelson K.E."/>
        </authorList>
    </citation>
    <scope>NUCLEOTIDE SEQUENCE [LARGE SCALE GENOMIC DNA]</scope>
    <source>
        <strain evidence="9 10">PB189-T1-4</strain>
    </source>
</reference>
<keyword evidence="4 7" id="KW-1133">Transmembrane helix</keyword>
<dbReference type="PANTHER" id="PTHR30287">
    <property type="entry name" value="MEMBRANE COMPONENT OF PREDICTED ABC SUPERFAMILY METABOLITE UPTAKE TRANSPORTER"/>
    <property type="match status" value="1"/>
</dbReference>
<proteinExistence type="predicted"/>
<feature type="transmembrane region" description="Helical" evidence="7">
    <location>
        <begin position="625"/>
        <end position="645"/>
    </location>
</feature>
<feature type="transmembrane region" description="Helical" evidence="7">
    <location>
        <begin position="12"/>
        <end position="34"/>
    </location>
</feature>
<keyword evidence="10" id="KW-1185">Reference proteome</keyword>
<dbReference type="InterPro" id="IPR038766">
    <property type="entry name" value="Membrane_comp_ABC_pdt"/>
</dbReference>
<keyword evidence="3 7" id="KW-0812">Transmembrane</keyword>
<sequence length="1186" mass="128800">MLHLCRTIKSTLSRFFAIAAIVALGSGFFAGLMMTGPDMRAAADAYFDESNVWDIRLISTLGFSSREINHVNATEGVEATAASHTVDVVADLEDKQIAARISSFDVAPADEPAGSEGKNTRDREDAANQDANGYIAGDGAVPGSAAAHGAHDTVYLNRPKLISGRYPKANDECVVAANAPHAPLSEGATITLGYTKAGVDKVFQQKTLHVVGTIASPLYPYTKSFGSTTLGTGAIDQYIYVLNGTFSADFPYNELYVSVAGAKGDVSNSPAYKARVDEVKDRLLAAIDEMSVWRKDAVKAAAQSKLNDKIADYEREHTNAYATLDEQEGKLASAAAQLAHGKAALSRARQQLVSGTSQLDTQYAEGKAKLTRAEEELSANQATLLATVRARGIHASSLEDANTQVSSALASIEAARKNAGSSAAMPSAAGAASSALPQSQRGDAAATKSQPDAADRTQERAAQAQPQAHPQAELKPSEEQPQQRTLEQQQQQQQLQQLQQRQQQLKELQGHIQACIAARTRLEHERASADETYAAAQHELGEKKELLAQKQQTLAAKQDEYQAGRATFDEQKAKADDTFRIAKEQLDSAQRAIDANTPCDMYLLDRTQHEGAAIYHADTERMDTLARVFPVMFFLVAALVSLTTMTRMIDDHRVLIGTYKALGYSTFQIARHYMGYAAAASGIGAVCGIAILSQVLPSIVMGAYSVIYDIPPLPYMLPMHADIALLAGSLGVGITLAATWCAIATTLREQPAPLMLPRAPMAGKRILLERAGFIWRHLSFSWKITLRNLFLYKRRFYMTAIGIAGCTALLLVGFALHDSIWDIIGRQFTSIVHYNLTVGCTDDADELDVQRVISQLKNTNKVSALERVTRKNMSVAAPGASAHSSSTSTATKTTNVQLVVPQDAQNFAQVHTLQNRKTQEPIHFDDNSVVISEKLALLYNLSCGDSITLYDHDLVGNITGEGMTFAITGICENYISNTVFVGRDAYTEASGTEPRFAMLYVAFDTQSSVADELTSAEKEEQDAMVHTLHQMPEVSLVSFSNETIAVYKNTIGVVNMVVVVLIVAAVLLAFIVLYNLTNINIEERIREIASLKVLGFLPREVYSYIFRDILILAGIGDCIGLIAGTYLAHFVVETAEVEYVMFGRVIHPESYVFACVLTFVFTLLIVAMMCPKLKHINMVESLKSVD</sequence>
<feature type="transmembrane region" description="Helical" evidence="7">
    <location>
        <begin position="1053"/>
        <end position="1076"/>
    </location>
</feature>
<evidence type="ECO:0000256" key="7">
    <source>
        <dbReference type="SAM" id="Phobius"/>
    </source>
</evidence>
<evidence type="ECO:0000256" key="2">
    <source>
        <dbReference type="ARBA" id="ARBA00022475"/>
    </source>
</evidence>
<dbReference type="Pfam" id="PF02687">
    <property type="entry name" value="FtsX"/>
    <property type="match status" value="2"/>
</dbReference>
<accession>A0ABP2IYD5</accession>
<feature type="transmembrane region" description="Helical" evidence="7">
    <location>
        <begin position="723"/>
        <end position="747"/>
    </location>
</feature>
<feature type="transmembrane region" description="Helical" evidence="7">
    <location>
        <begin position="1151"/>
        <end position="1170"/>
    </location>
</feature>
<keyword evidence="2" id="KW-1003">Cell membrane</keyword>
<comment type="subcellular location">
    <subcellularLocation>
        <location evidence="1">Cell membrane</location>
        <topology evidence="1">Multi-pass membrane protein</topology>
    </subcellularLocation>
</comment>
<feature type="domain" description="ABC3 transporter permease C-terminal" evidence="8">
    <location>
        <begin position="628"/>
        <end position="750"/>
    </location>
</feature>
<feature type="compositionally biased region" description="Low complexity" evidence="6">
    <location>
        <begin position="425"/>
        <end position="435"/>
    </location>
</feature>
<feature type="transmembrane region" description="Helical" evidence="7">
    <location>
        <begin position="796"/>
        <end position="816"/>
    </location>
</feature>
<feature type="domain" description="ABC3 transporter permease C-terminal" evidence="8">
    <location>
        <begin position="1060"/>
        <end position="1176"/>
    </location>
</feature>
<dbReference type="Proteomes" id="UP000004431">
    <property type="component" value="Unassembled WGS sequence"/>
</dbReference>
<dbReference type="EMBL" id="AEDQ01000018">
    <property type="protein sequence ID" value="EFL44091.1"/>
    <property type="molecule type" value="Genomic_DNA"/>
</dbReference>
<feature type="transmembrane region" description="Helical" evidence="7">
    <location>
        <begin position="1109"/>
        <end position="1131"/>
    </location>
</feature>
<dbReference type="InterPro" id="IPR003838">
    <property type="entry name" value="ABC3_permease_C"/>
</dbReference>
<dbReference type="PANTHER" id="PTHR30287:SF1">
    <property type="entry name" value="INNER MEMBRANE PROTEIN"/>
    <property type="match status" value="1"/>
</dbReference>
<comment type="caution">
    <text evidence="9">The sequence shown here is derived from an EMBL/GenBank/DDBJ whole genome shotgun (WGS) entry which is preliminary data.</text>
</comment>
<feature type="transmembrane region" description="Helical" evidence="7">
    <location>
        <begin position="676"/>
        <end position="703"/>
    </location>
</feature>
<evidence type="ECO:0000313" key="9">
    <source>
        <dbReference type="EMBL" id="EFL44091.1"/>
    </source>
</evidence>
<evidence type="ECO:0000313" key="10">
    <source>
        <dbReference type="Proteomes" id="UP000004431"/>
    </source>
</evidence>
<name>A0ABP2IYD5_9ACTN</name>
<feature type="region of interest" description="Disordered" evidence="6">
    <location>
        <begin position="425"/>
        <end position="490"/>
    </location>
</feature>
<evidence type="ECO:0000256" key="4">
    <source>
        <dbReference type="ARBA" id="ARBA00022989"/>
    </source>
</evidence>
<evidence type="ECO:0000256" key="6">
    <source>
        <dbReference type="SAM" id="MobiDB-lite"/>
    </source>
</evidence>
<organism evidence="9 10">
    <name type="scientific">Fannyhessea vaginae PB189-T1-4</name>
    <dbReference type="NCBI Taxonomy" id="866774"/>
    <lineage>
        <taxon>Bacteria</taxon>
        <taxon>Bacillati</taxon>
        <taxon>Actinomycetota</taxon>
        <taxon>Coriobacteriia</taxon>
        <taxon>Coriobacteriales</taxon>
        <taxon>Atopobiaceae</taxon>
        <taxon>Fannyhessea</taxon>
    </lineage>
</organism>
<feature type="compositionally biased region" description="Low complexity" evidence="6">
    <location>
        <begin position="460"/>
        <end position="490"/>
    </location>
</feature>